<gene>
    <name evidence="1" type="ORF">T4E_9679</name>
</gene>
<proteinExistence type="predicted"/>
<dbReference type="AlphaFoldDB" id="A0A0V0YKE6"/>
<accession>A0A0V0YKE6</accession>
<dbReference type="EMBL" id="JYDU01000006">
    <property type="protein sequence ID" value="KRY00802.1"/>
    <property type="molecule type" value="Genomic_DNA"/>
</dbReference>
<dbReference type="Proteomes" id="UP000054815">
    <property type="component" value="Unassembled WGS sequence"/>
</dbReference>
<name>A0A0V0YKE6_TRIPS</name>
<reference evidence="1 2" key="1">
    <citation type="submission" date="2015-01" db="EMBL/GenBank/DDBJ databases">
        <title>Evolution of Trichinella species and genotypes.</title>
        <authorList>
            <person name="Korhonen P.K."/>
            <person name="Edoardo P."/>
            <person name="Giuseppe L.R."/>
            <person name="Gasser R.B."/>
        </authorList>
    </citation>
    <scope>NUCLEOTIDE SEQUENCE [LARGE SCALE GENOMIC DNA]</scope>
    <source>
        <strain evidence="1">ISS141</strain>
    </source>
</reference>
<organism evidence="1 2">
    <name type="scientific">Trichinella pseudospiralis</name>
    <name type="common">Parasitic roundworm</name>
    <dbReference type="NCBI Taxonomy" id="6337"/>
    <lineage>
        <taxon>Eukaryota</taxon>
        <taxon>Metazoa</taxon>
        <taxon>Ecdysozoa</taxon>
        <taxon>Nematoda</taxon>
        <taxon>Enoplea</taxon>
        <taxon>Dorylaimia</taxon>
        <taxon>Trichinellida</taxon>
        <taxon>Trichinellidae</taxon>
        <taxon>Trichinella</taxon>
    </lineage>
</organism>
<evidence type="ECO:0000313" key="2">
    <source>
        <dbReference type="Proteomes" id="UP000054815"/>
    </source>
</evidence>
<evidence type="ECO:0000313" key="1">
    <source>
        <dbReference type="EMBL" id="KRY00802.1"/>
    </source>
</evidence>
<protein>
    <submittedName>
        <fullName evidence="1">Uncharacterized protein</fullName>
    </submittedName>
</protein>
<comment type="caution">
    <text evidence="1">The sequence shown here is derived from an EMBL/GenBank/DDBJ whole genome shotgun (WGS) entry which is preliminary data.</text>
</comment>
<sequence length="132" mass="15331">MLLNRRGIVVEWLAFQFSNRIGLLWRFPECLSQLDSFATIQKDLLVAGMRLKWEEEYSSGPFATFMWSILYSDASIAPKLTPPMYKLYLFTISGTDTTINRFALLSHLFFFVIGSTPKKIVLIVMRMQRTVH</sequence>